<evidence type="ECO:0000313" key="3">
    <source>
        <dbReference type="Proteomes" id="UP000268350"/>
    </source>
</evidence>
<feature type="compositionally biased region" description="Polar residues" evidence="1">
    <location>
        <begin position="280"/>
        <end position="305"/>
    </location>
</feature>
<gene>
    <name evidence="2" type="ORF">DGUA_6G006810</name>
</gene>
<dbReference type="Proteomes" id="UP000268350">
    <property type="component" value="Unassembled WGS sequence"/>
</dbReference>
<evidence type="ECO:0008006" key="4">
    <source>
        <dbReference type="Google" id="ProtNLM"/>
    </source>
</evidence>
<dbReference type="AlphaFoldDB" id="A0A3B0J7X4"/>
<feature type="region of interest" description="Disordered" evidence="1">
    <location>
        <begin position="377"/>
        <end position="491"/>
    </location>
</feature>
<dbReference type="OrthoDB" id="7871460at2759"/>
<feature type="region of interest" description="Disordered" evidence="1">
    <location>
        <begin position="59"/>
        <end position="84"/>
    </location>
</feature>
<feature type="region of interest" description="Disordered" evidence="1">
    <location>
        <begin position="329"/>
        <end position="362"/>
    </location>
</feature>
<proteinExistence type="predicted"/>
<reference evidence="3" key="1">
    <citation type="submission" date="2018-01" db="EMBL/GenBank/DDBJ databases">
        <authorList>
            <person name="Alioto T."/>
            <person name="Alioto T."/>
        </authorList>
    </citation>
    <scope>NUCLEOTIDE SEQUENCE [LARGE SCALE GENOMIC DNA]</scope>
</reference>
<feature type="compositionally biased region" description="Low complexity" evidence="1">
    <location>
        <begin position="201"/>
        <end position="217"/>
    </location>
</feature>
<protein>
    <recommendedName>
        <fullName evidence="4">Serine/arginine repetitive matrix protein 2</fullName>
    </recommendedName>
</protein>
<dbReference type="OMA" id="REFPRYI"/>
<dbReference type="EMBL" id="OUUW01000002">
    <property type="protein sequence ID" value="SPP76303.1"/>
    <property type="molecule type" value="Genomic_DNA"/>
</dbReference>
<feature type="region of interest" description="Disordered" evidence="1">
    <location>
        <begin position="198"/>
        <end position="305"/>
    </location>
</feature>
<name>A0A3B0J7X4_DROGU</name>
<feature type="compositionally biased region" description="Polar residues" evidence="1">
    <location>
        <begin position="482"/>
        <end position="491"/>
    </location>
</feature>
<organism evidence="2 3">
    <name type="scientific">Drosophila guanche</name>
    <name type="common">Fruit fly</name>
    <dbReference type="NCBI Taxonomy" id="7266"/>
    <lineage>
        <taxon>Eukaryota</taxon>
        <taxon>Metazoa</taxon>
        <taxon>Ecdysozoa</taxon>
        <taxon>Arthropoda</taxon>
        <taxon>Hexapoda</taxon>
        <taxon>Insecta</taxon>
        <taxon>Pterygota</taxon>
        <taxon>Neoptera</taxon>
        <taxon>Endopterygota</taxon>
        <taxon>Diptera</taxon>
        <taxon>Brachycera</taxon>
        <taxon>Muscomorpha</taxon>
        <taxon>Ephydroidea</taxon>
        <taxon>Drosophilidae</taxon>
        <taxon>Drosophila</taxon>
        <taxon>Sophophora</taxon>
    </lineage>
</organism>
<evidence type="ECO:0000313" key="2">
    <source>
        <dbReference type="EMBL" id="SPP76303.1"/>
    </source>
</evidence>
<feature type="compositionally biased region" description="Basic residues" evidence="1">
    <location>
        <begin position="420"/>
        <end position="430"/>
    </location>
</feature>
<sequence>MGLTVYLQYVLKMKGYISVYCEGLSVYFIDSSAVTLVLSTINFKNQGIGSKNMVKSPWLREKNESQSPCQKENPMGLKERNQGSPSEGYFDITEQHVQRYIKTEPHDEQQSVDFERDPFDLLAELLEEENVPVYLVEMPLEAPPPPSISLPDDCFLFNRRANVGITSPMASSSVSISEHLAPEPPNQSETALDTMHEMRVQSKNRSLSRRSSCSQQIKKSRRRRSRSGSAKERQCTPTGPARRNRNERKGDRATCSRKGSSNNSSSMETKRCNKSRAKSKSTSMISSDTNRNRTRSPNRACSSDRVQFRKNMSYEMRCKFEENGNVFRRGRSRSSLSNRRNGHRHSLSPIRSPSRSRREFPRYIRRYSPKRMSRWRFLSREPTNSPSRSRSRQRCSRLRHRRHSRSRSRQHCRSREHATRHSCSRSRQHCRSCEPASRHSSSRSRRHYRSREPVTLHSSRRPRQQCSREPPKRPSRSRSPSAVNETRMTDTLSPVCSAMPNEYLQASGFIHPSLGQAAPMAHKSPRPILPIITCRFGNPGPPQRHLPQMPGSVASNQMWYTQEHYTHFEYSTTTMQDGTSWQAPVYNCAGATHSTLGPHDLRHRLGSTLSLPLGPHDLRHRIQGRTEYSSFPTEQEHMAPPYSTTTFGQTGYPSQYYTNGYLL</sequence>
<feature type="compositionally biased region" description="Basic residues" evidence="1">
    <location>
        <begin position="389"/>
        <end position="412"/>
    </location>
</feature>
<evidence type="ECO:0000256" key="1">
    <source>
        <dbReference type="SAM" id="MobiDB-lite"/>
    </source>
</evidence>
<feature type="compositionally biased region" description="Basic residues" evidence="1">
    <location>
        <begin position="440"/>
        <end position="449"/>
    </location>
</feature>
<accession>A0A3B0J7X4</accession>
<keyword evidence="3" id="KW-1185">Reference proteome</keyword>